<keyword evidence="4 5" id="KW-0472">Membrane</keyword>
<evidence type="ECO:0000313" key="8">
    <source>
        <dbReference type="Proteomes" id="UP000717364"/>
    </source>
</evidence>
<proteinExistence type="predicted"/>
<dbReference type="GO" id="GO:0005886">
    <property type="term" value="C:plasma membrane"/>
    <property type="evidence" value="ECO:0007669"/>
    <property type="project" value="InterPro"/>
</dbReference>
<dbReference type="Pfam" id="PF04357">
    <property type="entry name" value="TamB"/>
    <property type="match status" value="1"/>
</dbReference>
<dbReference type="RefSeq" id="WP_215608917.1">
    <property type="nucleotide sequence ID" value="NZ_JADOES010000017.1"/>
</dbReference>
<dbReference type="PANTHER" id="PTHR34457">
    <property type="entry name" value="EMBRYO DEFECTIVE 2410"/>
    <property type="match status" value="1"/>
</dbReference>
<evidence type="ECO:0000256" key="3">
    <source>
        <dbReference type="ARBA" id="ARBA00022989"/>
    </source>
</evidence>
<protein>
    <submittedName>
        <fullName evidence="7">Translocation/assembly module TamB domain-containing protein</fullName>
    </submittedName>
</protein>
<feature type="domain" description="Translocation and assembly module TamB C-terminal" evidence="6">
    <location>
        <begin position="1429"/>
        <end position="1808"/>
    </location>
</feature>
<comment type="subcellular location">
    <subcellularLocation>
        <location evidence="1">Membrane</location>
        <topology evidence="1">Single-pass membrane protein</topology>
    </subcellularLocation>
</comment>
<dbReference type="InterPro" id="IPR007452">
    <property type="entry name" value="TamB_C"/>
</dbReference>
<evidence type="ECO:0000256" key="4">
    <source>
        <dbReference type="ARBA" id="ARBA00023136"/>
    </source>
</evidence>
<evidence type="ECO:0000256" key="5">
    <source>
        <dbReference type="SAM" id="Phobius"/>
    </source>
</evidence>
<evidence type="ECO:0000256" key="1">
    <source>
        <dbReference type="ARBA" id="ARBA00004167"/>
    </source>
</evidence>
<keyword evidence="3 5" id="KW-1133">Transmembrane helix</keyword>
<dbReference type="EMBL" id="JADOES010000017">
    <property type="protein sequence ID" value="MBT9315849.1"/>
    <property type="molecule type" value="Genomic_DNA"/>
</dbReference>
<dbReference type="InterPro" id="IPR053022">
    <property type="entry name" value="Chloroplast_translocon_comp"/>
</dbReference>
<reference evidence="7" key="1">
    <citation type="submission" date="2020-11" db="EMBL/GenBank/DDBJ databases">
        <authorList>
            <person name="Konstantinou D."/>
            <person name="Gkelis S."/>
            <person name="Popin R."/>
            <person name="Fewer D."/>
            <person name="Sivonen K."/>
        </authorList>
    </citation>
    <scope>NUCLEOTIDE SEQUENCE</scope>
    <source>
        <strain evidence="7">TAU-MAC 1115</strain>
    </source>
</reference>
<keyword evidence="2 5" id="KW-0812">Transmembrane</keyword>
<organism evidence="7 8">
    <name type="scientific">Leptothoe spongobia TAU-MAC 1115</name>
    <dbReference type="NCBI Taxonomy" id="1967444"/>
    <lineage>
        <taxon>Bacteria</taxon>
        <taxon>Bacillati</taxon>
        <taxon>Cyanobacteriota</taxon>
        <taxon>Cyanophyceae</taxon>
        <taxon>Nodosilineales</taxon>
        <taxon>Cymatolegaceae</taxon>
        <taxon>Leptothoe</taxon>
        <taxon>Leptothoe spongobia</taxon>
    </lineage>
</organism>
<dbReference type="GO" id="GO:0009306">
    <property type="term" value="P:protein secretion"/>
    <property type="evidence" value="ECO:0007669"/>
    <property type="project" value="InterPro"/>
</dbReference>
<comment type="caution">
    <text evidence="7">The sequence shown here is derived from an EMBL/GenBank/DDBJ whole genome shotgun (WGS) entry which is preliminary data.</text>
</comment>
<evidence type="ECO:0000313" key="7">
    <source>
        <dbReference type="EMBL" id="MBT9315849.1"/>
    </source>
</evidence>
<accession>A0A947GIP4</accession>
<sequence length="1808" mass="191902">MPSPNADRPPEGRRFWKIAAITLGAGTLIVGTAAFIGAWLFINKGLTPLLERRLSILLERELELGELEGLSWNSLRVGSSRLNATDTDPSYATAESVEVGFNPLQVLFDRELDIDLRLVGAAGYIEQHPEEGWIGIDVPTFEPPPEEPLIKVRMDDIEVVDSQITLVPLPADGAALAPLLLTDLNGAVGIDPVEVNGQDSQRIEFDAIATPPKGGNLEFTGAVVPVASGNRERPIQQETRLGIGGEGVAAEAVMAFLLPTLGQQNLPIAATAGRVSGHWTISFLPEQPITVDGAGSVDNGQLQIASLPSTGQWGNTIDDIDITARFKGTTITVDSAKGSYSELVAATATGTVDWNGDYDLTAQVTEVDLEQILAKSEVDSPLTLSGVFDGNVAITGPILQPELAANVVATRPVIVDRVVLNEVNAEVVLASERLENLLDTITVTQVSAAPELGGQVTGRGVLNLAQLAEGGPPDLNFQAEATNVSGDAIAALYDVEQLPVTLGIVDATATIIGPPDTLQTRINVQSTTLAYGGQVYPTTATAVFANGGLSIPQALVQVGAGTLTGNGKVERDSWQANIAASNIDLQALGLAQLPPGNFNADVALAGPIQAASLTNLLAVGNYSLQLANGSIQGDAELINGNWRTDANINALGLSQFASQLRGDTSGRVSLTGRIDALTLAALRGQGDLTFSSGLAGFSPQLAGFDAPLNSRFAWTGQELLIEEASSDQLFARGVVSPQLVGNQFQGIRGFALDLDAKRYPLALLPSPVPVDGFASFNGRLVGTPNDPRLDGTLLLEQFGVNQVAFDPVLLGPVSYQSQAGLTVDLDGQSGPVAGGLTDGIAINFQTPRNLDFDVSWQGAQASGRTEGDVLRATLQNLPLQALGLPGVNRLGGGLKGTLSSQGEWVVDLNRQTLVGNVFIAQPGLGYINAQQLTGQIAYRDRRVFVEQGELIFNTCSQRLVTESPLPTYCAAGDVADSIYRFNGNMRLDTLAYNANVVVENGDIKDVLTALAITDFEDLIQTFQAPTWLENPPPSDAIPGILATQSAGNSEAALLEQVRRLAEIQEIQAQVALAEAKNPIPPLDLLEGRFNATVSVSGAPQQLPEIRFDLDGDNWMWGQEFVADRVIAIGQLANGNLTLQPVRMETALPPDAEGNQQLAFVNLAGNLSLVEQDSSGLQLVAEQLPMGAVRDIFNLPLGLDGRLNAIANFSGGLDNPTVRGDIILADGRINDQPIAQAEGLFLYEDARLLLLGELLQVDNTQPLTLVGDIPYAFDFMTVKPADDRIALSLDVADDGLALLNVLNNQVSWESGTGQVSLDIGGTLRQPTISGVMDVRDTVLRSPLLPDPLTDFAGRVVFEGNQIIVKELQGQYGNGRLQAAGAVPLGFPPIITNFELAALGADPEPLGEGETVNDENVSDDTGPIPSNPDAINGVAPIAPVHPTGALTVTLDDIDLDLRGIYRGGVNGQVVVGGSLNPLLGGPQLGGVVELANGRLFLPEGGNTSTSAEPEEIPLFVPRFENLKITLAKNIQIQQSNLLNVVAQGDLRISGPLRPFRAIQPEGTIRLRSGRINLLTTTFRLAGRNNIAQFFPERGIADPFLDLRLRTSVAETQQSNVVEATAFANSEVDDTSLDPFQGTAGIETIRIRATYQGSASNLLESLFISDSSDTVIELSSSPPRSRREIINLLSGSYVAALQSGQGVLNFFGGALLNSLQDFISTTLNLSEFRLFPVTGASRFSNEDNSGSTLDVATEIGFDVTDNITLSLVKILTDSTPTEFNLRYRLTDEFTIRGTTNFDDRNRVLLEFETRF</sequence>
<keyword evidence="8" id="KW-1185">Reference proteome</keyword>
<dbReference type="Proteomes" id="UP000717364">
    <property type="component" value="Unassembled WGS sequence"/>
</dbReference>
<gene>
    <name evidence="7" type="ORF">IXB50_10490</name>
</gene>
<evidence type="ECO:0000259" key="6">
    <source>
        <dbReference type="Pfam" id="PF04357"/>
    </source>
</evidence>
<name>A0A947GIP4_9CYAN</name>
<feature type="transmembrane region" description="Helical" evidence="5">
    <location>
        <begin position="18"/>
        <end position="42"/>
    </location>
</feature>
<dbReference type="PANTHER" id="PTHR34457:SF3">
    <property type="entry name" value="PROTEIN TIC236, CHLOROPLASTIC"/>
    <property type="match status" value="1"/>
</dbReference>
<reference evidence="7" key="2">
    <citation type="journal article" date="2021" name="Mar. Drugs">
        <title>Genome Reduction and Secondary Metabolism of the Marine Sponge-Associated Cyanobacterium Leptothoe.</title>
        <authorList>
            <person name="Konstantinou D."/>
            <person name="Popin R.V."/>
            <person name="Fewer D.P."/>
            <person name="Sivonen K."/>
            <person name="Gkelis S."/>
        </authorList>
    </citation>
    <scope>NUCLEOTIDE SEQUENCE</scope>
    <source>
        <strain evidence="7">TAU-MAC 1115</strain>
    </source>
</reference>
<evidence type="ECO:0000256" key="2">
    <source>
        <dbReference type="ARBA" id="ARBA00022692"/>
    </source>
</evidence>